<evidence type="ECO:0000313" key="4">
    <source>
        <dbReference type="Proteomes" id="UP000492821"/>
    </source>
</evidence>
<dbReference type="GO" id="GO:0030139">
    <property type="term" value="C:endocytic vesicle"/>
    <property type="evidence" value="ECO:0007669"/>
    <property type="project" value="TreeGrafter"/>
</dbReference>
<dbReference type="SUPFAM" id="SSF109993">
    <property type="entry name" value="VPS9 domain"/>
    <property type="match status" value="1"/>
</dbReference>
<evidence type="ECO:0000259" key="3">
    <source>
        <dbReference type="PROSITE" id="PS51205"/>
    </source>
</evidence>
<organism evidence="4 5">
    <name type="scientific">Panagrellus redivivus</name>
    <name type="common">Microworm</name>
    <dbReference type="NCBI Taxonomy" id="6233"/>
    <lineage>
        <taxon>Eukaryota</taxon>
        <taxon>Metazoa</taxon>
        <taxon>Ecdysozoa</taxon>
        <taxon>Nematoda</taxon>
        <taxon>Chromadorea</taxon>
        <taxon>Rhabditida</taxon>
        <taxon>Tylenchina</taxon>
        <taxon>Panagrolaimomorpha</taxon>
        <taxon>Panagrolaimoidea</taxon>
        <taxon>Panagrolaimidae</taxon>
        <taxon>Panagrellus</taxon>
    </lineage>
</organism>
<reference evidence="4" key="1">
    <citation type="journal article" date="2013" name="Genetics">
        <title>The draft genome and transcriptome of Panagrellus redivivus are shaped by the harsh demands of a free-living lifestyle.</title>
        <authorList>
            <person name="Srinivasan J."/>
            <person name="Dillman A.R."/>
            <person name="Macchietto M.G."/>
            <person name="Heikkinen L."/>
            <person name="Lakso M."/>
            <person name="Fracchia K.M."/>
            <person name="Antoshechkin I."/>
            <person name="Mortazavi A."/>
            <person name="Wong G."/>
            <person name="Sternberg P.W."/>
        </authorList>
    </citation>
    <scope>NUCLEOTIDE SEQUENCE [LARGE SCALE GENOMIC DNA]</scope>
    <source>
        <strain evidence="4">MT8872</strain>
    </source>
</reference>
<proteinExistence type="predicted"/>
<reference evidence="5" key="2">
    <citation type="submission" date="2020-10" db="UniProtKB">
        <authorList>
            <consortium name="WormBaseParasite"/>
        </authorList>
    </citation>
    <scope>IDENTIFICATION</scope>
</reference>
<evidence type="ECO:0000259" key="2">
    <source>
        <dbReference type="PROSITE" id="PS50200"/>
    </source>
</evidence>
<dbReference type="PROSITE" id="PS51205">
    <property type="entry name" value="VPS9"/>
    <property type="match status" value="1"/>
</dbReference>
<dbReference type="GO" id="GO:0016192">
    <property type="term" value="P:vesicle-mediated transport"/>
    <property type="evidence" value="ECO:0007669"/>
    <property type="project" value="InterPro"/>
</dbReference>
<evidence type="ECO:0000256" key="1">
    <source>
        <dbReference type="SAM" id="MobiDB-lite"/>
    </source>
</evidence>
<feature type="domain" description="VPS9" evidence="3">
    <location>
        <begin position="447"/>
        <end position="618"/>
    </location>
</feature>
<dbReference type="Pfam" id="PF23268">
    <property type="entry name" value="RIN1"/>
    <property type="match status" value="1"/>
</dbReference>
<dbReference type="Gene3D" id="1.20.1050.80">
    <property type="entry name" value="VPS9 domain"/>
    <property type="match status" value="1"/>
</dbReference>
<dbReference type="InterPro" id="IPR037191">
    <property type="entry name" value="VPS9_dom_sf"/>
</dbReference>
<feature type="compositionally biased region" description="Polar residues" evidence="1">
    <location>
        <begin position="132"/>
        <end position="141"/>
    </location>
</feature>
<feature type="compositionally biased region" description="Low complexity" evidence="1">
    <location>
        <begin position="93"/>
        <end position="112"/>
    </location>
</feature>
<dbReference type="InterPro" id="IPR003123">
    <property type="entry name" value="VPS9"/>
</dbReference>
<dbReference type="WBParaSite" id="Pan_g6076.t2">
    <property type="protein sequence ID" value="Pan_g6076.t2"/>
    <property type="gene ID" value="Pan_g6076"/>
</dbReference>
<keyword evidence="4" id="KW-1185">Reference proteome</keyword>
<dbReference type="CDD" id="cd01776">
    <property type="entry name" value="RA_Rin"/>
    <property type="match status" value="1"/>
</dbReference>
<dbReference type="AlphaFoldDB" id="A0A7E4W259"/>
<feature type="domain" description="Ras-associating" evidence="2">
    <location>
        <begin position="629"/>
        <end position="719"/>
    </location>
</feature>
<feature type="region of interest" description="Disordered" evidence="1">
    <location>
        <begin position="84"/>
        <end position="148"/>
    </location>
</feature>
<sequence length="776" mass="84817">MNVLIVGGIKPFTAALSHFRSNFDSTSFPSTSTSNQPQPPPLAKKPLVPSRSVYSNTASNNNSSKVTATPALLNWSEVNSELKSRQRVAKVRPTPQQTPMASSPSTSSPPAKKASEYSQLSDFTESEAADTSIGSFHNNSAPLVPDNDDDAVSVAGTVFNEPWDSNAWENLLDLAKYSDEKPNVRAVAHNFYLNSTTTIEEEDIHSASPVDTDDVVVSCVDSDSDDAMTSQPDADPDQMTLNMATSVDSFGTGRKPAPIDNNRVWAEMSNRIPSEPSSKTSTIDHRKGKSSSLLNVAALGSGPGTLTRRAYTPGGITSDANPRQRSASARPPVNEPGARIQAYVEGLAKDGNTVFGATLRRFIECTIEGEENDPNNVIRNVRQFLNGIKNYLVKHGEGELHAMIEAESGNLTANEFLNIDAILEAVLHKILLVPVKNHLYHLMVKEHSRNGALQTLSENLRRVRGLSSSELGFPAETRMPDAKDLDAVKQCLRRMQNHYSPLKKLENLLRALAIVIVPNKAVNNNNVGDQSPRKVSLLQSGSLSGVLGSKKLPPAEELIRWLVYILAKTSSLNCEVEAWYMWELLPQQLLTTGDAAYYLTTLFSAVHVLKHPESIRRLGRGFPLTDEHADAFVNVAIPDEQSGSIEYHTFPAVPQMNAAKLCRVIAHQFAITNPEDYGLYILVDGYETCLLPAECPDAIRDQLLENGKPHLFAFKRHEAKIAWPKNVISAAAPASPSPKLSPSASEHAAFQLRPARAVQPSPIHKRRQFPVASRMV</sequence>
<dbReference type="InterPro" id="IPR000159">
    <property type="entry name" value="RA_dom"/>
</dbReference>
<feature type="region of interest" description="Disordered" evidence="1">
    <location>
        <begin position="304"/>
        <end position="334"/>
    </location>
</feature>
<dbReference type="GO" id="GO:0005829">
    <property type="term" value="C:cytosol"/>
    <property type="evidence" value="ECO:0007669"/>
    <property type="project" value="TreeGrafter"/>
</dbReference>
<dbReference type="GO" id="GO:0031267">
    <property type="term" value="F:small GTPase binding"/>
    <property type="evidence" value="ECO:0007669"/>
    <property type="project" value="TreeGrafter"/>
</dbReference>
<feature type="compositionally biased region" description="Low complexity" evidence="1">
    <location>
        <begin position="24"/>
        <end position="36"/>
    </location>
</feature>
<dbReference type="GO" id="GO:0007165">
    <property type="term" value="P:signal transduction"/>
    <property type="evidence" value="ECO:0007669"/>
    <property type="project" value="InterPro"/>
</dbReference>
<dbReference type="InterPro" id="IPR045046">
    <property type="entry name" value="Vps9-like"/>
</dbReference>
<feature type="region of interest" description="Disordered" evidence="1">
    <location>
        <begin position="24"/>
        <end position="65"/>
    </location>
</feature>
<dbReference type="PANTHER" id="PTHR23101">
    <property type="entry name" value="RAB GDP/GTP EXCHANGE FACTOR"/>
    <property type="match status" value="1"/>
</dbReference>
<accession>A0A7E4W259</accession>
<name>A0A7E4W259_PANRE</name>
<dbReference type="Proteomes" id="UP000492821">
    <property type="component" value="Unassembled WGS sequence"/>
</dbReference>
<dbReference type="PANTHER" id="PTHR23101:SF104">
    <property type="entry name" value="PROTEIN SPRINT"/>
    <property type="match status" value="1"/>
</dbReference>
<dbReference type="Pfam" id="PF02204">
    <property type="entry name" value="VPS9"/>
    <property type="match status" value="1"/>
</dbReference>
<protein>
    <submittedName>
        <fullName evidence="5">VPS9 domain-containing protein</fullName>
    </submittedName>
</protein>
<evidence type="ECO:0000313" key="5">
    <source>
        <dbReference type="WBParaSite" id="Pan_g6076.t2"/>
    </source>
</evidence>
<feature type="compositionally biased region" description="Polar residues" evidence="1">
    <location>
        <begin position="52"/>
        <end position="65"/>
    </location>
</feature>
<dbReference type="PROSITE" id="PS50200">
    <property type="entry name" value="RA"/>
    <property type="match status" value="1"/>
</dbReference>
<feature type="compositionally biased region" description="Polar residues" evidence="1">
    <location>
        <begin position="318"/>
        <end position="327"/>
    </location>
</feature>
<dbReference type="GO" id="GO:0005085">
    <property type="term" value="F:guanyl-nucleotide exchange factor activity"/>
    <property type="evidence" value="ECO:0007669"/>
    <property type="project" value="InterPro"/>
</dbReference>